<dbReference type="Proteomes" id="UP001234297">
    <property type="component" value="Chromosome 3"/>
</dbReference>
<gene>
    <name evidence="1" type="ORF">MRB53_011937</name>
</gene>
<keyword evidence="2" id="KW-1185">Reference proteome</keyword>
<sequence length="505" mass="57962">MQAMPHTEEAEIEEKYQFKWGEMIPSAKNGEVKFYKSFAFDGEVYSLYDCVYIHTEDEPEPYIGKLVKIWEKRNHGRRIKILWFFRPIEILNWLKDDDLTQKNEIFLACGEGLGLTNVNPLEVIVCKCNVVCTSKDKRNPQPSDRELKMADYIFYRTFDVGTLSISDKIENRTAAIDVRCIFNRKCGADETRSIKNLVGQHNLDNSRLSNMSSEEKRCSDNSVNLQPNIIPTLTLRKDKSSSGLWKVKVGSGMPHDKAKAKPVQDSTGLDKGQHKKAMADSDMKIGKPPNVMLHKSASVSPGKGIKTDDEIMEVTRRLDADKRKWFKDLPWEDQIQTARERHVLLLLDNLDPSYISLEVEDVIWHSFNEKCTAKVIPRTESSSPYSGQAIVIFKSREAAETVLHKLNNRCLMLPNGRVLFGRRPPRVLEGPAKFFGHLTIDKVKIQARGEKETAVSTAHFAQANTIEYQMAMEWRLLQIRSEVLWAELYKWHGEERKELTNSLTK</sequence>
<organism evidence="1 2">
    <name type="scientific">Persea americana</name>
    <name type="common">Avocado</name>
    <dbReference type="NCBI Taxonomy" id="3435"/>
    <lineage>
        <taxon>Eukaryota</taxon>
        <taxon>Viridiplantae</taxon>
        <taxon>Streptophyta</taxon>
        <taxon>Embryophyta</taxon>
        <taxon>Tracheophyta</taxon>
        <taxon>Spermatophyta</taxon>
        <taxon>Magnoliopsida</taxon>
        <taxon>Magnoliidae</taxon>
        <taxon>Laurales</taxon>
        <taxon>Lauraceae</taxon>
        <taxon>Persea</taxon>
    </lineage>
</organism>
<evidence type="ECO:0000313" key="1">
    <source>
        <dbReference type="EMBL" id="KAJ8637670.1"/>
    </source>
</evidence>
<evidence type="ECO:0000313" key="2">
    <source>
        <dbReference type="Proteomes" id="UP001234297"/>
    </source>
</evidence>
<name>A0ACC2LWA2_PERAE</name>
<reference evidence="1 2" key="1">
    <citation type="journal article" date="2022" name="Hortic Res">
        <title>A haplotype resolved chromosomal level avocado genome allows analysis of novel avocado genes.</title>
        <authorList>
            <person name="Nath O."/>
            <person name="Fletcher S.J."/>
            <person name="Hayward A."/>
            <person name="Shaw L.M."/>
            <person name="Masouleh A.K."/>
            <person name="Furtado A."/>
            <person name="Henry R.J."/>
            <person name="Mitter N."/>
        </authorList>
    </citation>
    <scope>NUCLEOTIDE SEQUENCE [LARGE SCALE GENOMIC DNA]</scope>
    <source>
        <strain evidence="2">cv. Hass</strain>
    </source>
</reference>
<comment type="caution">
    <text evidence="1">The sequence shown here is derived from an EMBL/GenBank/DDBJ whole genome shotgun (WGS) entry which is preliminary data.</text>
</comment>
<dbReference type="EMBL" id="CM056811">
    <property type="protein sequence ID" value="KAJ8637670.1"/>
    <property type="molecule type" value="Genomic_DNA"/>
</dbReference>
<accession>A0ACC2LWA2</accession>
<protein>
    <submittedName>
        <fullName evidence="1">Uncharacterized protein</fullName>
    </submittedName>
</protein>
<proteinExistence type="predicted"/>